<evidence type="ECO:0000256" key="6">
    <source>
        <dbReference type="SAM" id="Phobius"/>
    </source>
</evidence>
<comment type="subcellular location">
    <subcellularLocation>
        <location evidence="1">Cell membrane</location>
        <topology evidence="1">Multi-pass membrane protein</topology>
    </subcellularLocation>
</comment>
<sequence>MKKLLNETIIYGIGAIMPRIIVVLLNYLFIKNINNSDFAIFTNLYALISFINIVLSFGFETAYFRFSSDKNNEQKVFNTSFWFLTGLSTIFLILVLLFNQPIANVFGYEKTPEFIRWFAWIAFFDNLLVIPLAWFRFHNRPIKYTAIRVIQAVFQSIFAIALFLYIPQEFSLKLGLKEKVAYPFYSNLAASFLGFLLVLPIILKVKFQFSKDLFLQMIKYSWPIMIAGLAFMFNENFDKFIQKFIINDGDAGAYGGCYKMAVLMTLFVTAYRMGIEPFFFKQMQNVNAKLTYAKVTEYFSFFASAVALGIIANVSWLKMLLIPNSSYWIALNIIPIIVIANLFFGIYYNLSTWYKVTDRTRVGTYISWTGAIITIVLNLLLLRKYGFMVSAWVTLAAYFVMMVLSYFLGQKYYPIPYRMKKISFFIVLLVVFSYLIVQFFNYNFWAGNLLFLTYTGILIYSEKDMLLSRIKKS</sequence>
<feature type="transmembrane region" description="Helical" evidence="6">
    <location>
        <begin position="117"/>
        <end position="137"/>
    </location>
</feature>
<feature type="transmembrane region" description="Helical" evidence="6">
    <location>
        <begin position="362"/>
        <end position="381"/>
    </location>
</feature>
<keyword evidence="4 6" id="KW-1133">Transmembrane helix</keyword>
<reference evidence="8" key="1">
    <citation type="submission" date="2016-10" db="EMBL/GenBank/DDBJ databases">
        <authorList>
            <person name="Varghese N."/>
            <person name="Submissions S."/>
        </authorList>
    </citation>
    <scope>NUCLEOTIDE SEQUENCE [LARGE SCALE GENOMIC DNA]</scope>
    <source>
        <strain evidence="8">DSM 17072</strain>
    </source>
</reference>
<dbReference type="RefSeq" id="WP_089754440.1">
    <property type="nucleotide sequence ID" value="NZ_FNKL01000002.1"/>
</dbReference>
<dbReference type="PANTHER" id="PTHR30250">
    <property type="entry name" value="PST FAMILY PREDICTED COLANIC ACID TRANSPORTER"/>
    <property type="match status" value="1"/>
</dbReference>
<feature type="transmembrane region" description="Helical" evidence="6">
    <location>
        <begin position="213"/>
        <end position="233"/>
    </location>
</feature>
<dbReference type="STRING" id="311333.SAMN05421664_1092"/>
<evidence type="ECO:0000313" key="8">
    <source>
        <dbReference type="Proteomes" id="UP000199627"/>
    </source>
</evidence>
<feature type="transmembrane region" description="Helical" evidence="6">
    <location>
        <begin position="295"/>
        <end position="316"/>
    </location>
</feature>
<feature type="transmembrane region" description="Helical" evidence="6">
    <location>
        <begin position="42"/>
        <end position="64"/>
    </location>
</feature>
<feature type="transmembrane region" description="Helical" evidence="6">
    <location>
        <begin position="253"/>
        <end position="274"/>
    </location>
</feature>
<evidence type="ECO:0000256" key="3">
    <source>
        <dbReference type="ARBA" id="ARBA00022692"/>
    </source>
</evidence>
<dbReference type="Proteomes" id="UP000199627">
    <property type="component" value="Unassembled WGS sequence"/>
</dbReference>
<protein>
    <submittedName>
        <fullName evidence="7">Membrane protein involved in the export of O-antigen and teichoic acid</fullName>
    </submittedName>
</protein>
<dbReference type="EMBL" id="FNKL01000002">
    <property type="protein sequence ID" value="SDQ31220.1"/>
    <property type="molecule type" value="Genomic_DNA"/>
</dbReference>
<feature type="transmembrane region" description="Helical" evidence="6">
    <location>
        <begin position="76"/>
        <end position="97"/>
    </location>
</feature>
<evidence type="ECO:0000256" key="1">
    <source>
        <dbReference type="ARBA" id="ARBA00004651"/>
    </source>
</evidence>
<gene>
    <name evidence="7" type="ORF">SAMN05421664_1092</name>
</gene>
<feature type="transmembrane region" description="Helical" evidence="6">
    <location>
        <begin position="421"/>
        <end position="437"/>
    </location>
</feature>
<feature type="transmembrane region" description="Helical" evidence="6">
    <location>
        <begin position="443"/>
        <end position="461"/>
    </location>
</feature>
<feature type="transmembrane region" description="Helical" evidence="6">
    <location>
        <begin position="9"/>
        <end position="30"/>
    </location>
</feature>
<feature type="transmembrane region" description="Helical" evidence="6">
    <location>
        <begin position="180"/>
        <end position="201"/>
    </location>
</feature>
<dbReference type="GO" id="GO:0005886">
    <property type="term" value="C:plasma membrane"/>
    <property type="evidence" value="ECO:0007669"/>
    <property type="project" value="UniProtKB-SubCell"/>
</dbReference>
<organism evidence="7 8">
    <name type="scientific">Chryseobacterium soldanellicola</name>
    <dbReference type="NCBI Taxonomy" id="311333"/>
    <lineage>
        <taxon>Bacteria</taxon>
        <taxon>Pseudomonadati</taxon>
        <taxon>Bacteroidota</taxon>
        <taxon>Flavobacteriia</taxon>
        <taxon>Flavobacteriales</taxon>
        <taxon>Weeksellaceae</taxon>
        <taxon>Chryseobacterium group</taxon>
        <taxon>Chryseobacterium</taxon>
    </lineage>
</organism>
<evidence type="ECO:0000256" key="5">
    <source>
        <dbReference type="ARBA" id="ARBA00023136"/>
    </source>
</evidence>
<keyword evidence="8" id="KW-1185">Reference proteome</keyword>
<dbReference type="OrthoDB" id="9814608at2"/>
<evidence type="ECO:0000313" key="7">
    <source>
        <dbReference type="EMBL" id="SDQ31220.1"/>
    </source>
</evidence>
<feature type="transmembrane region" description="Helical" evidence="6">
    <location>
        <begin position="328"/>
        <end position="350"/>
    </location>
</feature>
<feature type="transmembrane region" description="Helical" evidence="6">
    <location>
        <begin position="149"/>
        <end position="168"/>
    </location>
</feature>
<evidence type="ECO:0000256" key="4">
    <source>
        <dbReference type="ARBA" id="ARBA00022989"/>
    </source>
</evidence>
<dbReference type="InterPro" id="IPR002797">
    <property type="entry name" value="Polysacc_synth"/>
</dbReference>
<name>A0A1H0ZV16_9FLAO</name>
<keyword evidence="3 6" id="KW-0812">Transmembrane</keyword>
<dbReference type="PANTHER" id="PTHR30250:SF11">
    <property type="entry name" value="O-ANTIGEN TRANSPORTER-RELATED"/>
    <property type="match status" value="1"/>
</dbReference>
<dbReference type="AlphaFoldDB" id="A0A1H0ZV16"/>
<dbReference type="Pfam" id="PF01943">
    <property type="entry name" value="Polysacc_synt"/>
    <property type="match status" value="1"/>
</dbReference>
<evidence type="ECO:0000256" key="2">
    <source>
        <dbReference type="ARBA" id="ARBA00022475"/>
    </source>
</evidence>
<keyword evidence="5 6" id="KW-0472">Membrane</keyword>
<dbReference type="InterPro" id="IPR050833">
    <property type="entry name" value="Poly_Biosynth_Transport"/>
</dbReference>
<accession>A0A1H0ZV16</accession>
<feature type="transmembrane region" description="Helical" evidence="6">
    <location>
        <begin position="387"/>
        <end position="409"/>
    </location>
</feature>
<keyword evidence="2" id="KW-1003">Cell membrane</keyword>
<proteinExistence type="predicted"/>